<evidence type="ECO:0000313" key="3">
    <source>
        <dbReference type="Proteomes" id="UP001236620"/>
    </source>
</evidence>
<keyword evidence="1" id="KW-0812">Transmembrane</keyword>
<dbReference type="EMBL" id="JAUSWP010000001">
    <property type="protein sequence ID" value="MDQ0567606.1"/>
    <property type="molecule type" value="Genomic_DNA"/>
</dbReference>
<comment type="caution">
    <text evidence="2">The sequence shown here is derived from an EMBL/GenBank/DDBJ whole genome shotgun (WGS) entry which is preliminary data.</text>
</comment>
<keyword evidence="1" id="KW-1133">Transmembrane helix</keyword>
<reference evidence="2" key="1">
    <citation type="submission" date="2023-07" db="EMBL/GenBank/DDBJ databases">
        <title>Genomic Encyclopedia of Type Strains, Phase IV (KMG-IV): sequencing the most valuable type-strain genomes for metagenomic binning, comparative biology and taxonomic classification.</title>
        <authorList>
            <person name="Goeker M."/>
        </authorList>
    </citation>
    <scope>NUCLEOTIDE SEQUENCE [LARGE SCALE GENOMIC DNA]</scope>
    <source>
        <strain evidence="2">DSM 22019</strain>
    </source>
</reference>
<feature type="transmembrane region" description="Helical" evidence="1">
    <location>
        <begin position="61"/>
        <end position="80"/>
    </location>
</feature>
<organism evidence="2 3">
    <name type="scientific">Mycoplasma yeatsii</name>
    <dbReference type="NCBI Taxonomy" id="51365"/>
    <lineage>
        <taxon>Bacteria</taxon>
        <taxon>Bacillati</taxon>
        <taxon>Mycoplasmatota</taxon>
        <taxon>Mollicutes</taxon>
        <taxon>Mycoplasmataceae</taxon>
        <taxon>Mycoplasma</taxon>
    </lineage>
</organism>
<keyword evidence="3" id="KW-1185">Reference proteome</keyword>
<evidence type="ECO:0000313" key="2">
    <source>
        <dbReference type="EMBL" id="MDQ0567606.1"/>
    </source>
</evidence>
<dbReference type="RefSeq" id="WP_307444340.1">
    <property type="nucleotide sequence ID" value="NZ_JAUSWP010000001.1"/>
</dbReference>
<feature type="transmembrane region" description="Helical" evidence="1">
    <location>
        <begin position="86"/>
        <end position="104"/>
    </location>
</feature>
<dbReference type="Proteomes" id="UP001236620">
    <property type="component" value="Unassembled WGS sequence"/>
</dbReference>
<feature type="transmembrane region" description="Helical" evidence="1">
    <location>
        <begin position="37"/>
        <end position="56"/>
    </location>
</feature>
<accession>A0ABU0NDT1</accession>
<evidence type="ECO:0000256" key="1">
    <source>
        <dbReference type="SAM" id="Phobius"/>
    </source>
</evidence>
<protein>
    <submittedName>
        <fullName evidence="2">ABC-type multidrug transport system permease subunit</fullName>
    </submittedName>
</protein>
<keyword evidence="1" id="KW-0472">Membrane</keyword>
<name>A0ABU0NDT1_9MOLU</name>
<gene>
    <name evidence="2" type="ORF">J2Z63_000227</name>
</gene>
<proteinExistence type="predicted"/>
<sequence length="105" mass="12583">MKWFFRCLNNQKIVTKHYQKNKLKLQQGYTPTILEKIWNFFFWFGWYILSAVKLFFRVYWLYIIILALIIAIGVLIIVYIQQILMGIGIIIVSIIVLGVIKARLR</sequence>